<dbReference type="SUPFAM" id="SSF49562">
    <property type="entry name" value="C2 domain (Calcium/lipid-binding domain, CaLB)"/>
    <property type="match status" value="1"/>
</dbReference>
<dbReference type="Pfam" id="PF00168">
    <property type="entry name" value="C2"/>
    <property type="match status" value="1"/>
</dbReference>
<evidence type="ECO:0000313" key="4">
    <source>
        <dbReference type="Proteomes" id="UP000799536"/>
    </source>
</evidence>
<dbReference type="SMART" id="SM00239">
    <property type="entry name" value="C2"/>
    <property type="match status" value="1"/>
</dbReference>
<dbReference type="Proteomes" id="UP000799536">
    <property type="component" value="Unassembled WGS sequence"/>
</dbReference>
<dbReference type="PROSITE" id="PS50004">
    <property type="entry name" value="C2"/>
    <property type="match status" value="1"/>
</dbReference>
<evidence type="ECO:0008006" key="5">
    <source>
        <dbReference type="Google" id="ProtNLM"/>
    </source>
</evidence>
<comment type="caution">
    <text evidence="3">The sequence shown here is derived from an EMBL/GenBank/DDBJ whole genome shotgun (WGS) entry which is preliminary data.</text>
</comment>
<evidence type="ECO:0000259" key="2">
    <source>
        <dbReference type="PROSITE" id="PS51259"/>
    </source>
</evidence>
<dbReference type="PANTHER" id="PTHR47263:SF1">
    <property type="entry name" value="C2 DOMAIN PROTEIN (AFU_ORTHOLOGUE AFUA_7G02350)"/>
    <property type="match status" value="1"/>
</dbReference>
<evidence type="ECO:0000313" key="3">
    <source>
        <dbReference type="EMBL" id="KAF2197321.1"/>
    </source>
</evidence>
<dbReference type="CDD" id="cd04043">
    <property type="entry name" value="C2_Munc13_fungal"/>
    <property type="match status" value="1"/>
</dbReference>
<dbReference type="OrthoDB" id="2015333at2759"/>
<dbReference type="InterPro" id="IPR014772">
    <property type="entry name" value="Munc13_dom-2"/>
</dbReference>
<organism evidence="3 4">
    <name type="scientific">Delitschia confertaspora ATCC 74209</name>
    <dbReference type="NCBI Taxonomy" id="1513339"/>
    <lineage>
        <taxon>Eukaryota</taxon>
        <taxon>Fungi</taxon>
        <taxon>Dikarya</taxon>
        <taxon>Ascomycota</taxon>
        <taxon>Pezizomycotina</taxon>
        <taxon>Dothideomycetes</taxon>
        <taxon>Pleosporomycetidae</taxon>
        <taxon>Pleosporales</taxon>
        <taxon>Delitschiaceae</taxon>
        <taxon>Delitschia</taxon>
    </lineage>
</organism>
<protein>
    <recommendedName>
        <fullName evidence="5">C2 domain-containing protein</fullName>
    </recommendedName>
</protein>
<dbReference type="Gene3D" id="1.20.58.1100">
    <property type="match status" value="1"/>
</dbReference>
<dbReference type="InterPro" id="IPR000008">
    <property type="entry name" value="C2_dom"/>
</dbReference>
<dbReference type="Pfam" id="PF06292">
    <property type="entry name" value="MUN"/>
    <property type="match status" value="1"/>
</dbReference>
<reference evidence="3" key="1">
    <citation type="journal article" date="2020" name="Stud. Mycol.">
        <title>101 Dothideomycetes genomes: a test case for predicting lifestyles and emergence of pathogens.</title>
        <authorList>
            <person name="Haridas S."/>
            <person name="Albert R."/>
            <person name="Binder M."/>
            <person name="Bloem J."/>
            <person name="Labutti K."/>
            <person name="Salamov A."/>
            <person name="Andreopoulos B."/>
            <person name="Baker S."/>
            <person name="Barry K."/>
            <person name="Bills G."/>
            <person name="Bluhm B."/>
            <person name="Cannon C."/>
            <person name="Castanera R."/>
            <person name="Culley D."/>
            <person name="Daum C."/>
            <person name="Ezra D."/>
            <person name="Gonzalez J."/>
            <person name="Henrissat B."/>
            <person name="Kuo A."/>
            <person name="Liang C."/>
            <person name="Lipzen A."/>
            <person name="Lutzoni F."/>
            <person name="Magnuson J."/>
            <person name="Mondo S."/>
            <person name="Nolan M."/>
            <person name="Ohm R."/>
            <person name="Pangilinan J."/>
            <person name="Park H.-J."/>
            <person name="Ramirez L."/>
            <person name="Alfaro M."/>
            <person name="Sun H."/>
            <person name="Tritt A."/>
            <person name="Yoshinaga Y."/>
            <person name="Zwiers L.-H."/>
            <person name="Turgeon B."/>
            <person name="Goodwin S."/>
            <person name="Spatafora J."/>
            <person name="Crous P."/>
            <person name="Grigoriev I."/>
        </authorList>
    </citation>
    <scope>NUCLEOTIDE SEQUENCE</scope>
    <source>
        <strain evidence="3">ATCC 74209</strain>
    </source>
</reference>
<dbReference type="Gene3D" id="2.60.40.150">
    <property type="entry name" value="C2 domain"/>
    <property type="match status" value="1"/>
</dbReference>
<sequence length="484" mass="55493">MLQLDKLEHEVNVDACAEVILKNTPPPAQRIRKPDNYVFTIKIIEAEDLKACDINGLSDPYVVLGDEYQKRLAKTRVIYSSLNPRWDETIDITTQGPLNIIATIWDWDTLGDHDCVGRTSLKLDPSHFRDFMPREYWLDLDTQGRLLLRVSMEGERDDIQFYFGKAFRTLKRTERDMTRKITDKLSAFIHHCLSRRALRSLLSNKLTVSSVTSYFQRNRPQSVAQGPTQGDVAKALEPLFNYFDENFAIMKQTLTDSAMVMVMTRLWKEVLATIESLLVPPLSDKLSQQRPLTQQELDIVFKWLQLLFDFFHAVDEEGVPCGVPIDILKSPKYHELQNLNFFYFESTEDLIRTSEAMAAANAARQQEQQARLNRLSAPASGHQFGGALGLLGMPSRRHKTIMLSRNLGTMKKAKEEKRKEAQADPNDDMILRILRMRPEAERYLKDRSRQKERLAAAQAAEMIVRQSLNAGGGRMTGTMPRNSR</sequence>
<accession>A0A9P4JG41</accession>
<feature type="domain" description="C2" evidence="1">
    <location>
        <begin position="21"/>
        <end position="138"/>
    </location>
</feature>
<name>A0A9P4JG41_9PLEO</name>
<proteinExistence type="predicted"/>
<dbReference type="InterPro" id="IPR035892">
    <property type="entry name" value="C2_domain_sf"/>
</dbReference>
<feature type="domain" description="MHD2" evidence="2">
    <location>
        <begin position="233"/>
        <end position="354"/>
    </location>
</feature>
<keyword evidence="4" id="KW-1185">Reference proteome</keyword>
<evidence type="ECO:0000259" key="1">
    <source>
        <dbReference type="PROSITE" id="PS50004"/>
    </source>
</evidence>
<dbReference type="InterPro" id="IPR052811">
    <property type="entry name" value="Glucose_resp_signaling"/>
</dbReference>
<dbReference type="AlphaFoldDB" id="A0A9P4JG41"/>
<dbReference type="InterPro" id="IPR010439">
    <property type="entry name" value="MUN_dom"/>
</dbReference>
<gene>
    <name evidence="3" type="ORF">GQ43DRAFT_213375</name>
</gene>
<dbReference type="EMBL" id="ML994249">
    <property type="protein sequence ID" value="KAF2197321.1"/>
    <property type="molecule type" value="Genomic_DNA"/>
</dbReference>
<dbReference type="PANTHER" id="PTHR47263">
    <property type="entry name" value="ADENYLATE CYCLASE ACTIVATION PROTEIN GIT1"/>
    <property type="match status" value="1"/>
</dbReference>
<dbReference type="PROSITE" id="PS51259">
    <property type="entry name" value="MHD2"/>
    <property type="match status" value="1"/>
</dbReference>